<name>A0A9X2I655_9BACI</name>
<dbReference type="AlphaFoldDB" id="A0A9X2I655"/>
<keyword evidence="1" id="KW-0812">Transmembrane</keyword>
<evidence type="ECO:0000256" key="1">
    <source>
        <dbReference type="SAM" id="Phobius"/>
    </source>
</evidence>
<dbReference type="Proteomes" id="UP001139150">
    <property type="component" value="Unassembled WGS sequence"/>
</dbReference>
<feature type="transmembrane region" description="Helical" evidence="1">
    <location>
        <begin position="147"/>
        <end position="171"/>
    </location>
</feature>
<dbReference type="RefSeq" id="WP_250097324.1">
    <property type="nucleotide sequence ID" value="NZ_JAKRYL010000015.1"/>
</dbReference>
<dbReference type="EMBL" id="JAKRYL010000015">
    <property type="protein sequence ID" value="MCL7748433.1"/>
    <property type="molecule type" value="Genomic_DNA"/>
</dbReference>
<proteinExistence type="predicted"/>
<sequence>MDHLYLYILAAVIITFIPFLKSLFGTVHTLVHESGHAIASLLTSGKVYSISLYRTTEGVAFTSSRSWVSSVIVTYAGYTFASVVSVLSFYLIAAGHVLVLFYSFLGLALINLLLWVRNFYGVIWLLFFIGSCVLLIYFQLRLVKEIVVYFLSSIIFVHSILASITIFLLSMSNRQNSGDAYGLQKLTYIPAFVWGFLFFFQSVSSAYYIFRFFIS</sequence>
<feature type="transmembrane region" description="Helical" evidence="1">
    <location>
        <begin position="6"/>
        <end position="24"/>
    </location>
</feature>
<keyword evidence="1" id="KW-1133">Transmembrane helix</keyword>
<accession>A0A9X2I655</accession>
<feature type="transmembrane region" description="Helical" evidence="1">
    <location>
        <begin position="122"/>
        <end position="140"/>
    </location>
</feature>
<keyword evidence="1" id="KW-0472">Membrane</keyword>
<dbReference type="InterPro" id="IPR049500">
    <property type="entry name" value="Peptidase_M50B-like"/>
</dbReference>
<keyword evidence="3" id="KW-1185">Reference proteome</keyword>
<feature type="transmembrane region" description="Helical" evidence="1">
    <location>
        <begin position="97"/>
        <end position="116"/>
    </location>
</feature>
<evidence type="ECO:0000313" key="2">
    <source>
        <dbReference type="EMBL" id="MCL7748433.1"/>
    </source>
</evidence>
<comment type="caution">
    <text evidence="2">The sequence shown here is derived from an EMBL/GenBank/DDBJ whole genome shotgun (WGS) entry which is preliminary data.</text>
</comment>
<organism evidence="2 3">
    <name type="scientific">Halalkalibacter alkaliphilus</name>
    <dbReference type="NCBI Taxonomy" id="2917993"/>
    <lineage>
        <taxon>Bacteria</taxon>
        <taxon>Bacillati</taxon>
        <taxon>Bacillota</taxon>
        <taxon>Bacilli</taxon>
        <taxon>Bacillales</taxon>
        <taxon>Bacillaceae</taxon>
        <taxon>Halalkalibacter</taxon>
    </lineage>
</organism>
<feature type="transmembrane region" description="Helical" evidence="1">
    <location>
        <begin position="191"/>
        <end position="210"/>
    </location>
</feature>
<protein>
    <submittedName>
        <fullName evidence="2">M50 family metallopeptidase</fullName>
    </submittedName>
</protein>
<evidence type="ECO:0000313" key="3">
    <source>
        <dbReference type="Proteomes" id="UP001139150"/>
    </source>
</evidence>
<dbReference type="Pfam" id="PF13398">
    <property type="entry name" value="Peptidase_M50B"/>
    <property type="match status" value="1"/>
</dbReference>
<gene>
    <name evidence="2" type="ORF">MF646_14985</name>
</gene>
<reference evidence="2" key="1">
    <citation type="submission" date="2022-02" db="EMBL/GenBank/DDBJ databases">
        <title>Halalkalibacter sp. nov. isolated from Lonar Lake, India.</title>
        <authorList>
            <person name="Joshi A."/>
            <person name="Thite S."/>
            <person name="Lodha T."/>
        </authorList>
    </citation>
    <scope>NUCLEOTIDE SEQUENCE</scope>
    <source>
        <strain evidence="2">MEB205</strain>
    </source>
</reference>
<feature type="transmembrane region" description="Helical" evidence="1">
    <location>
        <begin position="67"/>
        <end position="90"/>
    </location>
</feature>